<proteinExistence type="inferred from homology"/>
<dbReference type="Pfam" id="PF13193">
    <property type="entry name" value="AMP-binding_C"/>
    <property type="match status" value="1"/>
</dbReference>
<dbReference type="InterPro" id="IPR025110">
    <property type="entry name" value="AMP-bd_C"/>
</dbReference>
<feature type="domain" description="AMP-binding enzyme C-terminal" evidence="6">
    <location>
        <begin position="467"/>
        <end position="542"/>
    </location>
</feature>
<dbReference type="FunFam" id="3.40.50.12780:FF:000003">
    <property type="entry name" value="Long-chain-fatty-acid--CoA ligase FadD"/>
    <property type="match status" value="1"/>
</dbReference>
<evidence type="ECO:0000259" key="5">
    <source>
        <dbReference type="Pfam" id="PF00501"/>
    </source>
</evidence>
<dbReference type="Gene3D" id="3.30.300.30">
    <property type="match status" value="1"/>
</dbReference>
<organism evidence="7 8">
    <name type="scientific">Thermalbibacter longus</name>
    <dbReference type="NCBI Taxonomy" id="2951981"/>
    <lineage>
        <taxon>Bacteria</taxon>
        <taxon>Pseudomonadati</taxon>
        <taxon>Thermomicrobiota</taxon>
        <taxon>Thermomicrobia</taxon>
        <taxon>Thermomicrobiales</taxon>
        <taxon>Thermomicrobiaceae</taxon>
        <taxon>Thermalbibacter</taxon>
    </lineage>
</organism>
<dbReference type="PANTHER" id="PTHR43859">
    <property type="entry name" value="ACYL-ACTIVATING ENZYME"/>
    <property type="match status" value="1"/>
</dbReference>
<reference evidence="7" key="1">
    <citation type="submission" date="2022-06" db="EMBL/GenBank/DDBJ databases">
        <title>CFH 74404 Thermomicrobiaceae sp.</title>
        <authorList>
            <person name="Ming H."/>
            <person name="Li W.-J."/>
            <person name="Zhao Z."/>
        </authorList>
    </citation>
    <scope>NUCLEOTIDE SEQUENCE</scope>
    <source>
        <strain evidence="7">CFH 74404</strain>
    </source>
</reference>
<dbReference type="PROSITE" id="PS00455">
    <property type="entry name" value="AMP_BINDING"/>
    <property type="match status" value="1"/>
</dbReference>
<dbReference type="PANTHER" id="PTHR43859:SF4">
    <property type="entry name" value="BUTANOATE--COA LIGASE AAE1-RELATED"/>
    <property type="match status" value="1"/>
</dbReference>
<accession>A0AA42BA54</accession>
<name>A0AA42BA54_9BACT</name>
<dbReference type="NCBIfam" id="NF006020">
    <property type="entry name" value="PRK08162.1"/>
    <property type="match status" value="1"/>
</dbReference>
<dbReference type="Pfam" id="PF00501">
    <property type="entry name" value="AMP-binding"/>
    <property type="match status" value="1"/>
</dbReference>
<evidence type="ECO:0000256" key="2">
    <source>
        <dbReference type="ARBA" id="ARBA00022598"/>
    </source>
</evidence>
<protein>
    <submittedName>
        <fullName evidence="7">Acyl--CoA ligase family protein</fullName>
    </submittedName>
</protein>
<dbReference type="EMBL" id="JAMSLR010000001">
    <property type="protein sequence ID" value="MCM8748124.1"/>
    <property type="molecule type" value="Genomic_DNA"/>
</dbReference>
<keyword evidence="3" id="KW-0276">Fatty acid metabolism</keyword>
<evidence type="ECO:0000313" key="7">
    <source>
        <dbReference type="EMBL" id="MCM8748124.1"/>
    </source>
</evidence>
<sequence length="561" mass="63031">MRTAPAPLFHQIWSRDQWQDLPVYRSHLTPLMFLERSLHVFPDKLAVVDGERRFTYGQFGARIYRLASALRGRGIQKGDRVAILCRNSMEVLEAHFAIPQIGAVMVPINVRLTSEEIRYILDHSGARALLIEASLASLFDPIRHQLPGLELAVRIDLWERHSEPKPATDALPDIPSYEEFLLEGSPEPFAYAVNDEDQTISINYTSGTTGRPKGVMYTHRGGYLNALGEIVHARLTPDSVYLWTLPMFHCNGWCFPWAVIGIGATHVCLPKVDPVRVYQLIEAESVTHFCGAPTVLIMLLSAKPSSGYRFPRRLTVLTAAAPPPPSVIQQMEEMGVEIVHVYGLTETYGPHTVCEWHREWDALEPELRARIKARQGVGYIHAPELRVVDDQMRDVPADGQTLGEVVMRGNNVMKGYYRDEEATARAFAGGWFHSGDLAVMHPDGYIELRDRKKDIIISGGENISTIEVERALYQHPAVLECAVIGIPDEKWGEVPKAFVVLKPGAQATPADLIAFCRERLAHFKCPKAVELVDVLPKTSTGKIQKFVLREQEWAGYEKRIH</sequence>
<evidence type="ECO:0000256" key="3">
    <source>
        <dbReference type="ARBA" id="ARBA00022832"/>
    </source>
</evidence>
<evidence type="ECO:0000259" key="6">
    <source>
        <dbReference type="Pfam" id="PF13193"/>
    </source>
</evidence>
<keyword evidence="4" id="KW-0443">Lipid metabolism</keyword>
<dbReference type="NCBIfam" id="NF004837">
    <property type="entry name" value="PRK06187.1"/>
    <property type="match status" value="1"/>
</dbReference>
<dbReference type="InterPro" id="IPR020845">
    <property type="entry name" value="AMP-binding_CS"/>
</dbReference>
<comment type="caution">
    <text evidence="7">The sequence shown here is derived from an EMBL/GenBank/DDBJ whole genome shotgun (WGS) entry which is preliminary data.</text>
</comment>
<dbReference type="InterPro" id="IPR045851">
    <property type="entry name" value="AMP-bd_C_sf"/>
</dbReference>
<feature type="domain" description="AMP-dependent synthetase/ligase" evidence="5">
    <location>
        <begin position="34"/>
        <end position="417"/>
    </location>
</feature>
<dbReference type="AlphaFoldDB" id="A0AA42BA54"/>
<dbReference type="RefSeq" id="WP_284055901.1">
    <property type="nucleotide sequence ID" value="NZ_JAMSLR010000001.1"/>
</dbReference>
<keyword evidence="8" id="KW-1185">Reference proteome</keyword>
<dbReference type="InterPro" id="IPR042099">
    <property type="entry name" value="ANL_N_sf"/>
</dbReference>
<comment type="similarity">
    <text evidence="1">Belongs to the ATP-dependent AMP-binding enzyme family.</text>
</comment>
<dbReference type="GO" id="GO:0006631">
    <property type="term" value="P:fatty acid metabolic process"/>
    <property type="evidence" value="ECO:0007669"/>
    <property type="project" value="UniProtKB-KW"/>
</dbReference>
<dbReference type="FunFam" id="3.30.300.30:FF:000008">
    <property type="entry name" value="2,3-dihydroxybenzoate-AMP ligase"/>
    <property type="match status" value="1"/>
</dbReference>
<gene>
    <name evidence="7" type="ORF">NET02_03110</name>
</gene>
<keyword evidence="2 7" id="KW-0436">Ligase</keyword>
<dbReference type="Gene3D" id="3.40.50.12780">
    <property type="entry name" value="N-terminal domain of ligase-like"/>
    <property type="match status" value="1"/>
</dbReference>
<dbReference type="CDD" id="cd12118">
    <property type="entry name" value="ttLC_FACS_AEE21_like"/>
    <property type="match status" value="1"/>
</dbReference>
<evidence type="ECO:0000256" key="4">
    <source>
        <dbReference type="ARBA" id="ARBA00023098"/>
    </source>
</evidence>
<dbReference type="InterPro" id="IPR000873">
    <property type="entry name" value="AMP-dep_synth/lig_dom"/>
</dbReference>
<evidence type="ECO:0000313" key="8">
    <source>
        <dbReference type="Proteomes" id="UP001165306"/>
    </source>
</evidence>
<dbReference type="SUPFAM" id="SSF56801">
    <property type="entry name" value="Acetyl-CoA synthetase-like"/>
    <property type="match status" value="1"/>
</dbReference>
<dbReference type="Proteomes" id="UP001165306">
    <property type="component" value="Unassembled WGS sequence"/>
</dbReference>
<dbReference type="GO" id="GO:0016874">
    <property type="term" value="F:ligase activity"/>
    <property type="evidence" value="ECO:0007669"/>
    <property type="project" value="UniProtKB-KW"/>
</dbReference>
<evidence type="ECO:0000256" key="1">
    <source>
        <dbReference type="ARBA" id="ARBA00006432"/>
    </source>
</evidence>